<dbReference type="PANTHER" id="PTHR33050">
    <property type="entry name" value="REVERSE TRANSCRIPTASE DOMAIN-CONTAINING PROTEIN"/>
    <property type="match status" value="1"/>
</dbReference>
<protein>
    <recommendedName>
        <fullName evidence="3">Reverse transcriptase RNase H-like domain-containing protein</fullName>
    </recommendedName>
</protein>
<evidence type="ECO:0000313" key="1">
    <source>
        <dbReference type="EMBL" id="KAK9957701.1"/>
    </source>
</evidence>
<dbReference type="PANTHER" id="PTHR33050:SF7">
    <property type="entry name" value="RIBONUCLEASE H"/>
    <property type="match status" value="1"/>
</dbReference>
<dbReference type="EMBL" id="JAWDJR010000019">
    <property type="protein sequence ID" value="KAK9957701.1"/>
    <property type="molecule type" value="Genomic_DNA"/>
</dbReference>
<dbReference type="InterPro" id="IPR043502">
    <property type="entry name" value="DNA/RNA_pol_sf"/>
</dbReference>
<dbReference type="InterPro" id="IPR052055">
    <property type="entry name" value="Hepadnavirus_pol/RT"/>
</dbReference>
<name>A0AAW1ZBC0_CULAL</name>
<accession>A0AAW1ZBC0</accession>
<feature type="non-terminal residue" evidence="1">
    <location>
        <position position="212"/>
    </location>
</feature>
<dbReference type="AlphaFoldDB" id="A0AAW1ZBC0"/>
<sequence>MASTVSIIPLGLLRMRDFQRWTAAQRLCPKRHLNRKVIVTSLCMRALHHWRDRAFLESGTPLGAVSMRKVVTTDASLTGWGAVCEGRIAKGKWPVSLQNAHINFLELLTVFLALKHFVQFLKNHHVLIRSDNTTAVAYINRQGGTRSPQLHSLAQKLIGWGVKHFHSLRATHVPGIMNVGADLLSRGNPLYGEWTLHPQVVSQLWERFGRAA</sequence>
<evidence type="ECO:0008006" key="3">
    <source>
        <dbReference type="Google" id="ProtNLM"/>
    </source>
</evidence>
<dbReference type="GO" id="GO:0006259">
    <property type="term" value="P:DNA metabolic process"/>
    <property type="evidence" value="ECO:0007669"/>
    <property type="project" value="UniProtKB-ARBA"/>
</dbReference>
<dbReference type="GO" id="GO:0003676">
    <property type="term" value="F:nucleic acid binding"/>
    <property type="evidence" value="ECO:0007669"/>
    <property type="project" value="InterPro"/>
</dbReference>
<comment type="caution">
    <text evidence="1">The sequence shown here is derived from an EMBL/GenBank/DDBJ whole genome shotgun (WGS) entry which is preliminary data.</text>
</comment>
<organism evidence="1 2">
    <name type="scientific">Culter alburnus</name>
    <name type="common">Topmouth culter</name>
    <dbReference type="NCBI Taxonomy" id="194366"/>
    <lineage>
        <taxon>Eukaryota</taxon>
        <taxon>Metazoa</taxon>
        <taxon>Chordata</taxon>
        <taxon>Craniata</taxon>
        <taxon>Vertebrata</taxon>
        <taxon>Euteleostomi</taxon>
        <taxon>Actinopterygii</taxon>
        <taxon>Neopterygii</taxon>
        <taxon>Teleostei</taxon>
        <taxon>Ostariophysi</taxon>
        <taxon>Cypriniformes</taxon>
        <taxon>Xenocyprididae</taxon>
        <taxon>Xenocypridinae</taxon>
        <taxon>Culter</taxon>
    </lineage>
</organism>
<keyword evidence="2" id="KW-1185">Reference proteome</keyword>
<dbReference type="InterPro" id="IPR036397">
    <property type="entry name" value="RNaseH_sf"/>
</dbReference>
<dbReference type="CDD" id="cd09275">
    <property type="entry name" value="RNase_HI_RT_DIRS1"/>
    <property type="match status" value="1"/>
</dbReference>
<dbReference type="SUPFAM" id="SSF56672">
    <property type="entry name" value="DNA/RNA polymerases"/>
    <property type="match status" value="1"/>
</dbReference>
<evidence type="ECO:0000313" key="2">
    <source>
        <dbReference type="Proteomes" id="UP001479290"/>
    </source>
</evidence>
<gene>
    <name evidence="1" type="ORF">ABG768_011924</name>
</gene>
<dbReference type="Proteomes" id="UP001479290">
    <property type="component" value="Unassembled WGS sequence"/>
</dbReference>
<proteinExistence type="predicted"/>
<dbReference type="Gene3D" id="3.30.420.10">
    <property type="entry name" value="Ribonuclease H-like superfamily/Ribonuclease H"/>
    <property type="match status" value="1"/>
</dbReference>
<reference evidence="1 2" key="1">
    <citation type="submission" date="2024-05" db="EMBL/GenBank/DDBJ databases">
        <title>A high-quality chromosomal-level genome assembly of Topmouth culter (Culter alburnus).</title>
        <authorList>
            <person name="Zhao H."/>
        </authorList>
    </citation>
    <scope>NUCLEOTIDE SEQUENCE [LARGE SCALE GENOMIC DNA]</scope>
    <source>
        <strain evidence="1">CATC2023</strain>
        <tissue evidence="1">Muscle</tissue>
    </source>
</reference>